<accession>A0A5C4X812</accession>
<feature type="transmembrane region" description="Helical" evidence="2">
    <location>
        <begin position="16"/>
        <end position="34"/>
    </location>
</feature>
<name>A0A5C4X812_9MICO</name>
<dbReference type="Proteomes" id="UP000314223">
    <property type="component" value="Unassembled WGS sequence"/>
</dbReference>
<dbReference type="EMBL" id="VDMQ01000001">
    <property type="protein sequence ID" value="TNM58024.1"/>
    <property type="molecule type" value="Genomic_DNA"/>
</dbReference>
<keyword evidence="2" id="KW-0472">Membrane</keyword>
<keyword evidence="2" id="KW-1133">Transmembrane helix</keyword>
<reference evidence="3 4" key="1">
    <citation type="submission" date="2019-06" db="EMBL/GenBank/DDBJ databases">
        <authorList>
            <person name="Mardanova A.M."/>
            <person name="Pudova D.S."/>
            <person name="Shagimardanova E.I."/>
            <person name="Gogoleva N.E."/>
            <person name="Lutfullin M.T."/>
            <person name="Hadieva G.F."/>
            <person name="Sharipova M.R."/>
        </authorList>
    </citation>
    <scope>NUCLEOTIDE SEQUENCE [LARGE SCALE GENOMIC DNA]</scope>
    <source>
        <strain evidence="3 4">MG-1</strain>
    </source>
</reference>
<dbReference type="AlphaFoldDB" id="A0A5C4X812"/>
<gene>
    <name evidence="3" type="ORF">FHQ09_01725</name>
</gene>
<dbReference type="RefSeq" id="WP_139467123.1">
    <property type="nucleotide sequence ID" value="NZ_JBHYOX010000003.1"/>
</dbReference>
<keyword evidence="2" id="KW-0812">Transmembrane</keyword>
<evidence type="ECO:0008006" key="5">
    <source>
        <dbReference type="Google" id="ProtNLM"/>
    </source>
</evidence>
<feature type="region of interest" description="Disordered" evidence="1">
    <location>
        <begin position="71"/>
        <end position="90"/>
    </location>
</feature>
<comment type="caution">
    <text evidence="3">The sequence shown here is derived from an EMBL/GenBank/DDBJ whole genome shotgun (WGS) entry which is preliminary data.</text>
</comment>
<evidence type="ECO:0000256" key="2">
    <source>
        <dbReference type="SAM" id="Phobius"/>
    </source>
</evidence>
<organism evidence="3 4">
    <name type="scientific">Brevibacterium sediminis</name>
    <dbReference type="NCBI Taxonomy" id="1857024"/>
    <lineage>
        <taxon>Bacteria</taxon>
        <taxon>Bacillati</taxon>
        <taxon>Actinomycetota</taxon>
        <taxon>Actinomycetes</taxon>
        <taxon>Micrococcales</taxon>
        <taxon>Brevibacteriaceae</taxon>
        <taxon>Brevibacterium</taxon>
    </lineage>
</organism>
<evidence type="ECO:0000313" key="4">
    <source>
        <dbReference type="Proteomes" id="UP000314223"/>
    </source>
</evidence>
<protein>
    <recommendedName>
        <fullName evidence="5">Holin</fullName>
    </recommendedName>
</protein>
<sequence length="132" mass="14220">MNLNEIIPAAWRKPTYAVYALIGVALGAIATAYGPEHVPAWHAVATNVFLYVGGAFGLTAAANTIVNQRATGDEPIIEPDDDNDIIDPDEIEPDEELDSLEVVKADEQAALDAQLAAEIDKTPPAEDYRPRH</sequence>
<evidence type="ECO:0000313" key="3">
    <source>
        <dbReference type="EMBL" id="TNM58024.1"/>
    </source>
</evidence>
<feature type="transmembrane region" description="Helical" evidence="2">
    <location>
        <begin position="40"/>
        <end position="61"/>
    </location>
</feature>
<feature type="compositionally biased region" description="Acidic residues" evidence="1">
    <location>
        <begin position="75"/>
        <end position="90"/>
    </location>
</feature>
<proteinExistence type="predicted"/>
<evidence type="ECO:0000256" key="1">
    <source>
        <dbReference type="SAM" id="MobiDB-lite"/>
    </source>
</evidence>